<dbReference type="PANTHER" id="PTHR12829:SF4">
    <property type="entry name" value="N(6)-ADENINE-SPECIFIC METHYLTRANSFERASE METTL4"/>
    <property type="match status" value="1"/>
</dbReference>
<dbReference type="GO" id="GO:0008168">
    <property type="term" value="F:methyltransferase activity"/>
    <property type="evidence" value="ECO:0007669"/>
    <property type="project" value="InterPro"/>
</dbReference>
<sequence length="380" mass="44193">MSILFSSSQGWVISHEKYIKCIYNNVVLTDIKKTVSLSYLQNLFCIINPFIYNDQISKIYRNEHTVKQSRKKKKLAFNRCLGVTNSEEVYCINEIFNKIIQCAKKFNFLNFNKTEQYNNNADAREISERFFKNLSSYKNASSSGSNTNDYAIATNCFDDLIIFPANSIFYCCDVKELFNKLESNRTFDFILMDPPWWNKYIRRKNLKNVAEGYKMMYNHELKELPIKSFLCNDGLLAIWCTNSSSHVNDVINILFPNWGIEYCATWYWMKVTKSGEPVCNFSKPPGKQPYERIIFGSRSGRTQKYRQPEEKKVIISVPSAIHSHKPPLIEVLASYLPTHPACLELFARYLLPNWTSCGNQVMCLQNMDLFTQESTSLEPS</sequence>
<dbReference type="InterPro" id="IPR029063">
    <property type="entry name" value="SAM-dependent_MTases_sf"/>
</dbReference>
<dbReference type="SUPFAM" id="SSF53335">
    <property type="entry name" value="S-adenosyl-L-methionine-dependent methyltransferases"/>
    <property type="match status" value="1"/>
</dbReference>
<accession>A0A1B6CF79</accession>
<organism evidence="2">
    <name type="scientific">Clastoptera arizonana</name>
    <name type="common">Arizona spittle bug</name>
    <dbReference type="NCBI Taxonomy" id="38151"/>
    <lineage>
        <taxon>Eukaryota</taxon>
        <taxon>Metazoa</taxon>
        <taxon>Ecdysozoa</taxon>
        <taxon>Arthropoda</taxon>
        <taxon>Hexapoda</taxon>
        <taxon>Insecta</taxon>
        <taxon>Pterygota</taxon>
        <taxon>Neoptera</taxon>
        <taxon>Paraneoptera</taxon>
        <taxon>Hemiptera</taxon>
        <taxon>Auchenorrhyncha</taxon>
        <taxon>Cercopoidea</taxon>
        <taxon>Clastopteridae</taxon>
        <taxon>Clastoptera</taxon>
    </lineage>
</organism>
<dbReference type="InterPro" id="IPR007757">
    <property type="entry name" value="MT-A70-like"/>
</dbReference>
<dbReference type="PANTHER" id="PTHR12829">
    <property type="entry name" value="N6-ADENOSINE-METHYLTRANSFERASE"/>
    <property type="match status" value="1"/>
</dbReference>
<dbReference type="GO" id="GO:0032259">
    <property type="term" value="P:methylation"/>
    <property type="evidence" value="ECO:0007669"/>
    <property type="project" value="InterPro"/>
</dbReference>
<dbReference type="AlphaFoldDB" id="A0A1B6CF79"/>
<reference evidence="2" key="1">
    <citation type="submission" date="2015-12" db="EMBL/GenBank/DDBJ databases">
        <title>De novo transcriptome assembly of four potential Pierce s Disease insect vectors from Arizona vineyards.</title>
        <authorList>
            <person name="Tassone E.E."/>
        </authorList>
    </citation>
    <scope>NUCLEOTIDE SEQUENCE</scope>
</reference>
<dbReference type="Pfam" id="PF05063">
    <property type="entry name" value="MT-A70"/>
    <property type="match status" value="1"/>
</dbReference>
<gene>
    <name evidence="2" type="ORF">g.20533</name>
</gene>
<comment type="similarity">
    <text evidence="1">Belongs to the MT-A70-like family.</text>
</comment>
<dbReference type="GO" id="GO:0003676">
    <property type="term" value="F:nucleic acid binding"/>
    <property type="evidence" value="ECO:0007669"/>
    <property type="project" value="InterPro"/>
</dbReference>
<evidence type="ECO:0000313" key="2">
    <source>
        <dbReference type="EMBL" id="JAS12112.1"/>
    </source>
</evidence>
<dbReference type="PROSITE" id="PS00092">
    <property type="entry name" value="N6_MTASE"/>
    <property type="match status" value="1"/>
</dbReference>
<dbReference type="InterPro" id="IPR002052">
    <property type="entry name" value="DNA_methylase_N6_adenine_CS"/>
</dbReference>
<evidence type="ECO:0008006" key="3">
    <source>
        <dbReference type="Google" id="ProtNLM"/>
    </source>
</evidence>
<protein>
    <recommendedName>
        <fullName evidence="3">Methyltransferase-like protein 4</fullName>
    </recommendedName>
</protein>
<proteinExistence type="inferred from homology"/>
<dbReference type="PROSITE" id="PS51143">
    <property type="entry name" value="MT_A70"/>
    <property type="match status" value="1"/>
</dbReference>
<dbReference type="Gene3D" id="3.40.50.150">
    <property type="entry name" value="Vaccinia Virus protein VP39"/>
    <property type="match status" value="1"/>
</dbReference>
<name>A0A1B6CF79_9HEMI</name>
<evidence type="ECO:0000256" key="1">
    <source>
        <dbReference type="PROSITE-ProRule" id="PRU00489"/>
    </source>
</evidence>
<dbReference type="EMBL" id="GEDC01025186">
    <property type="protein sequence ID" value="JAS12112.1"/>
    <property type="molecule type" value="Transcribed_RNA"/>
</dbReference>
<dbReference type="GO" id="GO:0005634">
    <property type="term" value="C:nucleus"/>
    <property type="evidence" value="ECO:0007669"/>
    <property type="project" value="TreeGrafter"/>
</dbReference>